<evidence type="ECO:0000256" key="2">
    <source>
        <dbReference type="SAM" id="SignalP"/>
    </source>
</evidence>
<dbReference type="SUPFAM" id="SSF103515">
    <property type="entry name" value="Autotransporter"/>
    <property type="match status" value="1"/>
</dbReference>
<proteinExistence type="predicted"/>
<sequence length="1366" mass="143315">MNHRNTLNTRLLPLSILISSLVSGGAMAATVPTGDFHRLANGGSFLITNDALTTNSKNKPDSILESMFPAGKKITEEMKAAIANDLAEMQKSHQKTLVDIQKQIDSLGHVERKQAEVELAKFKASADKKIQFLEAKVAYANNPTTNNLDALNKKLEDTVTHTISSLPEAGQFTAKEIQSLVEAKLKNDDSILSTEITQKIENITQQQQAELSMLDKFQDFVTQNVLTAEQAEKLQQNVQDKYQKINAETVAKLAKEQAQAADEAAEKTKTESQGELDKLTKEEDKAKKAKEEADNALNDLTGKDDAAIKDVDGNWAATDSDIETKLNDEIKNNKLGKKTEAKAALKAIEDAKEATELVTKTATAFQAAEKATQAQQDAFEKAEKIQTETKTALQDKIQEFDSAKDAVAKLNPLADATVDVPAFEQTIAISKTQTVDSGAVAVDTKVVGGKQNVAKKGTIVNSVITEGGNVNLAVGALAHATVITKGSLNNNGGTDTNTVVGKEGALALKGNKIPETSGTKEVINIAKSYNATVAEGGQVTVDEYAEIHHLHSEKGTIKLESGAKAFNTSIDGGTFTIDAGAAAEHTKLVDANLELAKDAVANSTKVGAGAHFTLKDNAKTIGTEVNNGGEFTLESGSSANVSYVLNGTMTVEDGANINETYLSHDDALLTLKSGAEAKNTNVYDGATFDIENGAKATNTTLHTAKLELKAGAKADGTKLFEGSTFTLQADAETKDTYIGSDSTFTVLAKAKATNTTVAGGTFTLEGSADNTIIDGGVFDIQAGATATNTVLNSGDFKLIKDASANNTTVNGGVFTLVDEAKTSGTIIDGGVFDIQAGATANDTQVKKGKFNLMARAQAHKLVVENGDALIAGILTGDTTLNGGVTTFTDTANVSGSIDSAKDSIITIHNGATTDSADLNLAGNMVLGTPAQAAARFARSARSANNNPPAQFAFKDVKLSGGNIDMSQSNAQLTMASLAGNGSFNLGSALNNHAGAPLNVIGDAEGTFDIQINNSGVAPTNLDVMNIKGKNNTNLRLANGPVDLGNYQHNLVSDGNGGFKLVADKTVLTPSTSGALAIANTTPVIFDAELSSIQNRLDAQRSVANESGVWVNYLNNNYQVKGSAANFDQKLNGATLGGDKAIELGDAVLSIGGFASRSSSSIKSDYQSSGSVESNSLGAYAQYLANSGYYFNTVLKTNQFKQNLSVTSKGNNASGATNFSGLGLAVKTGKHINVDAMYVSPYVGLSSFTSGKSKQQLSNGMEIENQGSRTTSGIIGVNTGYRFVLNNGVSIAPYGALSYAHDISARNDVIINNEKFDNSQKGSRTNAGVGINVNLTNNLSVNSEVMLSKGKKVETPMTINLGVAYTF</sequence>
<dbReference type="SUPFAM" id="SSF51126">
    <property type="entry name" value="Pectin lyase-like"/>
    <property type="match status" value="1"/>
</dbReference>
<protein>
    <submittedName>
        <fullName evidence="4">Autotransporter protein</fullName>
    </submittedName>
</protein>
<dbReference type="OrthoDB" id="6480835at2"/>
<organism evidence="4 5">
    <name type="scientific">Yersinia frederiksenii</name>
    <dbReference type="NCBI Taxonomy" id="29484"/>
    <lineage>
        <taxon>Bacteria</taxon>
        <taxon>Pseudomonadati</taxon>
        <taxon>Pseudomonadota</taxon>
        <taxon>Gammaproteobacteria</taxon>
        <taxon>Enterobacterales</taxon>
        <taxon>Yersiniaceae</taxon>
        <taxon>Yersinia</taxon>
    </lineage>
</organism>
<dbReference type="InterPro" id="IPR051551">
    <property type="entry name" value="Autotransporter_adhesion"/>
</dbReference>
<feature type="region of interest" description="Disordered" evidence="1">
    <location>
        <begin position="261"/>
        <end position="293"/>
    </location>
</feature>
<evidence type="ECO:0000313" key="5">
    <source>
        <dbReference type="Proteomes" id="UP000254835"/>
    </source>
</evidence>
<name>A0A380PSJ4_YERFR</name>
<dbReference type="InterPro" id="IPR005546">
    <property type="entry name" value="Autotransporte_beta"/>
</dbReference>
<feature type="signal peptide" evidence="2">
    <location>
        <begin position="1"/>
        <end position="28"/>
    </location>
</feature>
<dbReference type="Gene3D" id="2.160.20.20">
    <property type="match status" value="2"/>
</dbReference>
<evidence type="ECO:0000259" key="3">
    <source>
        <dbReference type="PROSITE" id="PS51208"/>
    </source>
</evidence>
<dbReference type="EMBL" id="UHJA01000001">
    <property type="protein sequence ID" value="SUP76594.1"/>
    <property type="molecule type" value="Genomic_DNA"/>
</dbReference>
<reference evidence="4 5" key="1">
    <citation type="submission" date="2018-06" db="EMBL/GenBank/DDBJ databases">
        <authorList>
            <consortium name="Pathogen Informatics"/>
            <person name="Doyle S."/>
        </authorList>
    </citation>
    <scope>NUCLEOTIDE SEQUENCE [LARGE SCALE GENOMIC DNA]</scope>
    <source>
        <strain evidence="4 5">NCTC11470</strain>
    </source>
</reference>
<dbReference type="InterPro" id="IPR004899">
    <property type="entry name" value="Pertactin_central"/>
</dbReference>
<keyword evidence="2" id="KW-0732">Signal</keyword>
<dbReference type="InterPro" id="IPR006315">
    <property type="entry name" value="OM_autotransptr_brl_dom"/>
</dbReference>
<evidence type="ECO:0000313" key="4">
    <source>
        <dbReference type="EMBL" id="SUP76594.1"/>
    </source>
</evidence>
<dbReference type="SMART" id="SM00869">
    <property type="entry name" value="Autotransporter"/>
    <property type="match status" value="1"/>
</dbReference>
<dbReference type="InterPro" id="IPR036709">
    <property type="entry name" value="Autotransporte_beta_dom_sf"/>
</dbReference>
<dbReference type="NCBIfam" id="TIGR01414">
    <property type="entry name" value="autotrans_barl"/>
    <property type="match status" value="1"/>
</dbReference>
<dbReference type="InterPro" id="IPR012332">
    <property type="entry name" value="Autotransporter_pectin_lyase_C"/>
</dbReference>
<feature type="domain" description="Autotransporter" evidence="3">
    <location>
        <begin position="1101"/>
        <end position="1366"/>
    </location>
</feature>
<dbReference type="PROSITE" id="PS51208">
    <property type="entry name" value="AUTOTRANSPORTER"/>
    <property type="match status" value="1"/>
</dbReference>
<evidence type="ECO:0000256" key="1">
    <source>
        <dbReference type="SAM" id="MobiDB-lite"/>
    </source>
</evidence>
<dbReference type="PANTHER" id="PTHR35037:SF7">
    <property type="entry name" value="AUTOTRANSPORTER"/>
    <property type="match status" value="1"/>
</dbReference>
<dbReference type="Proteomes" id="UP000254835">
    <property type="component" value="Unassembled WGS sequence"/>
</dbReference>
<dbReference type="Gene3D" id="2.40.128.130">
    <property type="entry name" value="Autotransporter beta-domain"/>
    <property type="match status" value="1"/>
</dbReference>
<dbReference type="GO" id="GO:0019867">
    <property type="term" value="C:outer membrane"/>
    <property type="evidence" value="ECO:0007669"/>
    <property type="project" value="InterPro"/>
</dbReference>
<gene>
    <name evidence="4" type="primary">tibA_1</name>
    <name evidence="4" type="ORF">NCTC11470_01633</name>
</gene>
<feature type="chain" id="PRO_5016921708" evidence="2">
    <location>
        <begin position="29"/>
        <end position="1366"/>
    </location>
</feature>
<dbReference type="GeneID" id="57907605"/>
<dbReference type="RefSeq" id="WP_004707897.1">
    <property type="nucleotide sequence ID" value="NZ_CP023964.1"/>
</dbReference>
<dbReference type="Pfam" id="PF03212">
    <property type="entry name" value="Pertactin"/>
    <property type="match status" value="1"/>
</dbReference>
<dbReference type="PANTHER" id="PTHR35037">
    <property type="entry name" value="C-TERMINAL REGION OF AIDA-LIKE PROTEIN"/>
    <property type="match status" value="1"/>
</dbReference>
<dbReference type="Pfam" id="PF03797">
    <property type="entry name" value="Autotransporter"/>
    <property type="match status" value="1"/>
</dbReference>
<feature type="compositionally biased region" description="Basic and acidic residues" evidence="1">
    <location>
        <begin position="264"/>
        <end position="293"/>
    </location>
</feature>
<dbReference type="InterPro" id="IPR011050">
    <property type="entry name" value="Pectin_lyase_fold/virulence"/>
</dbReference>
<accession>A0A380PSJ4</accession>